<gene>
    <name evidence="1" type="ORF">GMD11_09585</name>
    <name evidence="2" type="ORF">GMD18_09920</name>
</gene>
<dbReference type="InterPro" id="IPR024523">
    <property type="entry name" value="DUF3793"/>
</dbReference>
<evidence type="ECO:0000313" key="2">
    <source>
        <dbReference type="EMBL" id="MTU04712.1"/>
    </source>
</evidence>
<dbReference type="Proteomes" id="UP000443070">
    <property type="component" value="Unassembled WGS sequence"/>
</dbReference>
<dbReference type="AlphaFoldDB" id="A0A7X2XH01"/>
<accession>A0A7X2XH01</accession>
<evidence type="ECO:0000313" key="4">
    <source>
        <dbReference type="Proteomes" id="UP000484547"/>
    </source>
</evidence>
<dbReference type="EMBL" id="WNBM01000008">
    <property type="protein sequence ID" value="MTT76513.1"/>
    <property type="molecule type" value="Genomic_DNA"/>
</dbReference>
<organism evidence="1 4">
    <name type="scientific">Phascolarctobacterium faecium</name>
    <dbReference type="NCBI Taxonomy" id="33025"/>
    <lineage>
        <taxon>Bacteria</taxon>
        <taxon>Bacillati</taxon>
        <taxon>Bacillota</taxon>
        <taxon>Negativicutes</taxon>
        <taxon>Acidaminococcales</taxon>
        <taxon>Acidaminococcaceae</taxon>
        <taxon>Phascolarctobacterium</taxon>
    </lineage>
</organism>
<comment type="caution">
    <text evidence="1">The sequence shown here is derived from an EMBL/GenBank/DDBJ whole genome shotgun (WGS) entry which is preliminary data.</text>
</comment>
<name>A0A7X2XH01_9FIRM</name>
<dbReference type="OrthoDB" id="5393676at2"/>
<evidence type="ECO:0000313" key="3">
    <source>
        <dbReference type="Proteomes" id="UP000443070"/>
    </source>
</evidence>
<dbReference type="Pfam" id="PF12672">
    <property type="entry name" value="DUF3793"/>
    <property type="match status" value="1"/>
</dbReference>
<dbReference type="EMBL" id="WNBW01000010">
    <property type="protein sequence ID" value="MTU04712.1"/>
    <property type="molecule type" value="Genomic_DNA"/>
</dbReference>
<keyword evidence="3" id="KW-1185">Reference proteome</keyword>
<reference evidence="3 4" key="1">
    <citation type="journal article" date="2019" name="Nat. Med.">
        <title>A library of human gut bacterial isolates paired with longitudinal multiomics data enables mechanistic microbiome research.</title>
        <authorList>
            <person name="Poyet M."/>
            <person name="Groussin M."/>
            <person name="Gibbons S.M."/>
            <person name="Avila-Pacheco J."/>
            <person name="Jiang X."/>
            <person name="Kearney S.M."/>
            <person name="Perrotta A.R."/>
            <person name="Berdy B."/>
            <person name="Zhao S."/>
            <person name="Lieberman T.D."/>
            <person name="Swanson P.K."/>
            <person name="Smith M."/>
            <person name="Roesemann S."/>
            <person name="Alexander J.E."/>
            <person name="Rich S.A."/>
            <person name="Livny J."/>
            <person name="Vlamakis H."/>
            <person name="Clish C."/>
            <person name="Bullock K."/>
            <person name="Deik A."/>
            <person name="Scott J."/>
            <person name="Pierce K.A."/>
            <person name="Xavier R.J."/>
            <person name="Alm E.J."/>
        </authorList>
    </citation>
    <scope>NUCLEOTIDE SEQUENCE [LARGE SCALE GENOMIC DNA]</scope>
    <source>
        <strain evidence="1 4">BIOML-A13</strain>
        <strain evidence="2 3">BIOML-A3</strain>
    </source>
</reference>
<proteinExistence type="predicted"/>
<evidence type="ECO:0000313" key="1">
    <source>
        <dbReference type="EMBL" id="MTT76513.1"/>
    </source>
</evidence>
<sequence length="216" mass="23938">MNNNRSLAGSYVWLAKLTFSKGVIMQFELHGFKSFDELLAFHCAPALTGIKPANLVSCPTASMPVVAPLLADYTEQFADKGIAFEVLCHCAARTLILVYQPQQLEDLLQKQAISCYLQELGYKSGSVHSLLRQLGAKISCSQDFPHEIGIFLGYPLADIQGFIKNKGKNCKCSGYWKVYDDVEHAKRLFDAYNKCRDRLLKAVAEGVPLHLAAASF</sequence>
<protein>
    <submittedName>
        <fullName evidence="1">DUF3793 family protein</fullName>
    </submittedName>
</protein>
<dbReference type="Proteomes" id="UP000484547">
    <property type="component" value="Unassembled WGS sequence"/>
</dbReference>